<dbReference type="InterPro" id="IPR015421">
    <property type="entry name" value="PyrdxlP-dep_Trfase_major"/>
</dbReference>
<reference evidence="7 8" key="1">
    <citation type="submission" date="2018-06" db="EMBL/GenBank/DDBJ databases">
        <title>Genomic Encyclopedia of Type Strains, Phase IV (KMG-IV): sequencing the most valuable type-strain genomes for metagenomic binning, comparative biology and taxonomic classification.</title>
        <authorList>
            <person name="Goeker M."/>
        </authorList>
    </citation>
    <scope>NUCLEOTIDE SEQUENCE [LARGE SCALE GENOMIC DNA]</scope>
    <source>
        <strain evidence="7 8">DSM 18048</strain>
    </source>
</reference>
<keyword evidence="4 7" id="KW-0456">Lyase</keyword>
<protein>
    <recommendedName>
        <fullName evidence="2">cysteine-S-conjugate beta-lyase</fullName>
        <ecNumber evidence="2">4.4.1.13</ecNumber>
    </recommendedName>
</protein>
<evidence type="ECO:0000313" key="8">
    <source>
        <dbReference type="Proteomes" id="UP000248326"/>
    </source>
</evidence>
<dbReference type="InterPro" id="IPR015422">
    <property type="entry name" value="PyrdxlP-dep_Trfase_small"/>
</dbReference>
<evidence type="ECO:0000313" key="7">
    <source>
        <dbReference type="EMBL" id="PYE56237.1"/>
    </source>
</evidence>
<name>A0A318SEM6_9DEIO</name>
<keyword evidence="3" id="KW-0663">Pyridoxal phosphate</keyword>
<evidence type="ECO:0000256" key="4">
    <source>
        <dbReference type="ARBA" id="ARBA00023239"/>
    </source>
</evidence>
<keyword evidence="8" id="KW-1185">Reference proteome</keyword>
<dbReference type="RefSeq" id="WP_110884764.1">
    <property type="nucleotide sequence ID" value="NZ_QJSX01000001.1"/>
</dbReference>
<evidence type="ECO:0000256" key="1">
    <source>
        <dbReference type="ARBA" id="ARBA00001933"/>
    </source>
</evidence>
<dbReference type="Proteomes" id="UP000248326">
    <property type="component" value="Unassembled WGS sequence"/>
</dbReference>
<dbReference type="SUPFAM" id="SSF53383">
    <property type="entry name" value="PLP-dependent transferases"/>
    <property type="match status" value="1"/>
</dbReference>
<dbReference type="InterPro" id="IPR015424">
    <property type="entry name" value="PyrdxlP-dep_Trfase"/>
</dbReference>
<gene>
    <name evidence="7" type="ORF">DES52_10141</name>
</gene>
<dbReference type="NCBIfam" id="TIGR04350">
    <property type="entry name" value="C_S_lyase_PatB"/>
    <property type="match status" value="1"/>
</dbReference>
<comment type="cofactor">
    <cofactor evidence="1">
        <name>pyridoxal 5'-phosphate</name>
        <dbReference type="ChEBI" id="CHEBI:597326"/>
    </cofactor>
</comment>
<dbReference type="GO" id="GO:0047804">
    <property type="term" value="F:cysteine-S-conjugate beta-lyase activity"/>
    <property type="evidence" value="ECO:0007669"/>
    <property type="project" value="UniProtKB-EC"/>
</dbReference>
<feature type="domain" description="Aminotransferase class I/classII large" evidence="6">
    <location>
        <begin position="27"/>
        <end position="370"/>
    </location>
</feature>
<dbReference type="PANTHER" id="PTHR43525">
    <property type="entry name" value="PROTEIN MALY"/>
    <property type="match status" value="1"/>
</dbReference>
<dbReference type="InterPro" id="IPR051798">
    <property type="entry name" value="Class-II_PLP-Dep_Aminotrans"/>
</dbReference>
<evidence type="ECO:0000256" key="2">
    <source>
        <dbReference type="ARBA" id="ARBA00012224"/>
    </source>
</evidence>
<dbReference type="CDD" id="cd00609">
    <property type="entry name" value="AAT_like"/>
    <property type="match status" value="1"/>
</dbReference>
<evidence type="ECO:0000256" key="5">
    <source>
        <dbReference type="ARBA" id="ARBA00037974"/>
    </source>
</evidence>
<dbReference type="AlphaFoldDB" id="A0A318SEM6"/>
<dbReference type="Gene3D" id="3.40.640.10">
    <property type="entry name" value="Type I PLP-dependent aspartate aminotransferase-like (Major domain)"/>
    <property type="match status" value="1"/>
</dbReference>
<dbReference type="EC" id="4.4.1.13" evidence="2"/>
<evidence type="ECO:0000259" key="6">
    <source>
        <dbReference type="Pfam" id="PF00155"/>
    </source>
</evidence>
<comment type="similarity">
    <text evidence="5">Belongs to the class-II pyridoxal-phosphate-dependent aminotransferase family. MalY/PatB cystathionine beta-lyase subfamily.</text>
</comment>
<dbReference type="PANTHER" id="PTHR43525:SF1">
    <property type="entry name" value="PROTEIN MALY"/>
    <property type="match status" value="1"/>
</dbReference>
<dbReference type="Gene3D" id="3.90.1150.10">
    <property type="entry name" value="Aspartate Aminotransferase, domain 1"/>
    <property type="match status" value="1"/>
</dbReference>
<evidence type="ECO:0000256" key="3">
    <source>
        <dbReference type="ARBA" id="ARBA00022898"/>
    </source>
</evidence>
<organism evidence="7 8">
    <name type="scientific">Deinococcus yavapaiensis KR-236</name>
    <dbReference type="NCBI Taxonomy" id="694435"/>
    <lineage>
        <taxon>Bacteria</taxon>
        <taxon>Thermotogati</taxon>
        <taxon>Deinococcota</taxon>
        <taxon>Deinococci</taxon>
        <taxon>Deinococcales</taxon>
        <taxon>Deinococcaceae</taxon>
        <taxon>Deinococcus</taxon>
    </lineage>
</organism>
<proteinExistence type="inferred from homology"/>
<dbReference type="EMBL" id="QJSX01000001">
    <property type="protein sequence ID" value="PYE56237.1"/>
    <property type="molecule type" value="Genomic_DNA"/>
</dbReference>
<dbReference type="Pfam" id="PF00155">
    <property type="entry name" value="Aminotran_1_2"/>
    <property type="match status" value="1"/>
</dbReference>
<dbReference type="InterPro" id="IPR004839">
    <property type="entry name" value="Aminotransferase_I/II_large"/>
</dbReference>
<accession>A0A318SEM6</accession>
<dbReference type="GO" id="GO:0030170">
    <property type="term" value="F:pyridoxal phosphate binding"/>
    <property type="evidence" value="ECO:0007669"/>
    <property type="project" value="InterPro"/>
</dbReference>
<dbReference type="InterPro" id="IPR027619">
    <property type="entry name" value="C-S_lyase_PatB-like"/>
</dbReference>
<comment type="caution">
    <text evidence="7">The sequence shown here is derived from an EMBL/GenBank/DDBJ whole genome shotgun (WGS) entry which is preliminary data.</text>
</comment>
<dbReference type="OrthoDB" id="9802872at2"/>
<sequence>MPFSFDVEESVVRHPASAKWSMFAEDVLPLWVADMDFPVAPPIVEALRRRLDLGLGYSPFEGEKTLVDALTARHGVAREGLMLLPGVVSGLYASVRTFASPGEEVMSHVPIYPPFMSAIRDTDRAPILVPLVEGANRYEIDFDAMQASVTPATRLLMLCNPHNPTGRTWTREELERVAEFALRHRLWVVSDELHADLTLDGGFVAFASLAAEVAARTVTLTGPCKAFNTAGLGIGAAVSSNAALIARMKKVAAGTGHPSALAQTMWHAAITEGEPWLRDVLNVLRARRDFLADLVRARLPEARFLAPQATYLAWLDLRALNLPTTAGAFLLERAKVALNDGPTFGPSYEGFARLNFATSEAVLAEAIERIVRAIRS</sequence>